<gene>
    <name evidence="6" type="ORF">A6J39_011695</name>
</gene>
<keyword evidence="3 5" id="KW-0378">Hydrolase</keyword>
<dbReference type="GO" id="GO:0008783">
    <property type="term" value="F:agmatinase activity"/>
    <property type="evidence" value="ECO:0007669"/>
    <property type="project" value="TreeGrafter"/>
</dbReference>
<evidence type="ECO:0000313" key="7">
    <source>
        <dbReference type="Proteomes" id="UP000192511"/>
    </source>
</evidence>
<reference evidence="6" key="1">
    <citation type="submission" date="2017-12" db="EMBL/GenBank/DDBJ databases">
        <title>FDA dAtabase for Regulatory Grade micrObial Sequences (FDA-ARGOS): Supporting development and validation of Infectious Disease Dx tests.</title>
        <authorList>
            <person name="Kerrigan L."/>
            <person name="Tallon L.J."/>
            <person name="Sadzewicz L."/>
            <person name="Sengamalay N."/>
            <person name="Ott S."/>
            <person name="Godinez A."/>
            <person name="Nagaraj S."/>
            <person name="Vavikolanu K."/>
            <person name="Vyas G."/>
            <person name="Nadendla S."/>
            <person name="Aluvathingal J."/>
            <person name="Sichtig H."/>
        </authorList>
    </citation>
    <scope>NUCLEOTIDE SEQUENCE [LARGE SCALE GENOMIC DNA]</scope>
    <source>
        <strain evidence="6">FDAARGOS_200</strain>
    </source>
</reference>
<evidence type="ECO:0008006" key="8">
    <source>
        <dbReference type="Google" id="ProtNLM"/>
    </source>
</evidence>
<dbReference type="InterPro" id="IPR006035">
    <property type="entry name" value="Ureohydrolase"/>
</dbReference>
<keyword evidence="7" id="KW-1185">Reference proteome</keyword>
<sequence length="292" mass="32606">MPRLNYATCCDYERSEVVIFGVNTQSAGTAPTFSSTSIQDEFSADFIRRVDNRLYSFPENFKSGDGLWDAGNLEIADHTSANEIQIVSTHFYELIKKNKKPICLGGDHVIKYAALKALDRAIPGEYGVIYLDAHPDCEAQDILSYSSILHHGFLLPSLTPRQIMLMGIRQFTESEVSALSCYQPDIGIIMGREFCNNTLEIMAQKIITQFYGLKHLYFSIDLDGLNPSCAPAVESPYPGGPDVNQIICLLHILQHHFTFIGMDISEMIPSLDHTHSTALSAARILKEFYSVI</sequence>
<dbReference type="InterPro" id="IPR023696">
    <property type="entry name" value="Ureohydrolase_dom_sf"/>
</dbReference>
<evidence type="ECO:0000256" key="3">
    <source>
        <dbReference type="ARBA" id="ARBA00022801"/>
    </source>
</evidence>
<dbReference type="AlphaFoldDB" id="A0AAX0WY51"/>
<keyword evidence="2 4" id="KW-0479">Metal-binding</keyword>
<dbReference type="Proteomes" id="UP000192511">
    <property type="component" value="Unassembled WGS sequence"/>
</dbReference>
<feature type="binding site" evidence="4">
    <location>
        <position position="223"/>
    </location>
    <ligand>
        <name>Mn(2+)</name>
        <dbReference type="ChEBI" id="CHEBI:29035"/>
        <label>1</label>
    </ligand>
</feature>
<dbReference type="EMBL" id="NBTX02000004">
    <property type="protein sequence ID" value="PNL61819.1"/>
    <property type="molecule type" value="Genomic_DNA"/>
</dbReference>
<dbReference type="GO" id="GO:0046872">
    <property type="term" value="F:metal ion binding"/>
    <property type="evidence" value="ECO:0007669"/>
    <property type="project" value="UniProtKB-KW"/>
</dbReference>
<dbReference type="PIRSF" id="PIRSF036979">
    <property type="entry name" value="Arginase"/>
    <property type="match status" value="1"/>
</dbReference>
<name>A0AAX0WY51_9GAMM</name>
<keyword evidence="4" id="KW-0464">Manganese</keyword>
<dbReference type="Gene3D" id="3.40.800.10">
    <property type="entry name" value="Ureohydrolase domain"/>
    <property type="match status" value="1"/>
</dbReference>
<comment type="similarity">
    <text evidence="1">Belongs to the arginase family. Agmatinase subfamily.</text>
</comment>
<evidence type="ECO:0000256" key="1">
    <source>
        <dbReference type="ARBA" id="ARBA00009227"/>
    </source>
</evidence>
<dbReference type="PANTHER" id="PTHR11358:SF26">
    <property type="entry name" value="GUANIDINO ACID HYDROLASE, MITOCHONDRIAL"/>
    <property type="match status" value="1"/>
</dbReference>
<feature type="binding site" evidence="4">
    <location>
        <position position="221"/>
    </location>
    <ligand>
        <name>Mn(2+)</name>
        <dbReference type="ChEBI" id="CHEBI:29035"/>
        <label>1</label>
    </ligand>
</feature>
<organism evidence="6 7">
    <name type="scientific">Legionella anisa</name>
    <dbReference type="NCBI Taxonomy" id="28082"/>
    <lineage>
        <taxon>Bacteria</taxon>
        <taxon>Pseudomonadati</taxon>
        <taxon>Pseudomonadota</taxon>
        <taxon>Gammaproteobacteria</taxon>
        <taxon>Legionellales</taxon>
        <taxon>Legionellaceae</taxon>
        <taxon>Legionella</taxon>
    </lineage>
</organism>
<protein>
    <recommendedName>
        <fullName evidence="8">Arginase</fullName>
    </recommendedName>
</protein>
<comment type="cofactor">
    <cofactor evidence="4">
        <name>Mn(2+)</name>
        <dbReference type="ChEBI" id="CHEBI:29035"/>
    </cofactor>
    <text evidence="4">Binds 2 manganese ions per subunit.</text>
</comment>
<dbReference type="InterPro" id="IPR020855">
    <property type="entry name" value="Ureohydrolase_Mn_BS"/>
</dbReference>
<dbReference type="PRINTS" id="PR00116">
    <property type="entry name" value="ARGINASE"/>
</dbReference>
<proteinExistence type="inferred from homology"/>
<feature type="binding site" evidence="4">
    <location>
        <position position="108"/>
    </location>
    <ligand>
        <name>Mn(2+)</name>
        <dbReference type="ChEBI" id="CHEBI:29035"/>
        <label>1</label>
    </ligand>
</feature>
<feature type="binding site" evidence="4">
    <location>
        <position position="134"/>
    </location>
    <ligand>
        <name>Mn(2+)</name>
        <dbReference type="ChEBI" id="CHEBI:29035"/>
        <label>1</label>
    </ligand>
</feature>
<dbReference type="PROSITE" id="PS51409">
    <property type="entry name" value="ARGINASE_2"/>
    <property type="match status" value="1"/>
</dbReference>
<dbReference type="GO" id="GO:0033389">
    <property type="term" value="P:putrescine biosynthetic process from arginine, via agmatine"/>
    <property type="evidence" value="ECO:0007669"/>
    <property type="project" value="TreeGrafter"/>
</dbReference>
<dbReference type="RefSeq" id="WP_019232356.1">
    <property type="nucleotide sequence ID" value="NZ_CAAAHR010000004.1"/>
</dbReference>
<evidence type="ECO:0000313" key="6">
    <source>
        <dbReference type="EMBL" id="PNL61819.1"/>
    </source>
</evidence>
<feature type="binding site" evidence="4">
    <location>
        <position position="132"/>
    </location>
    <ligand>
        <name>Mn(2+)</name>
        <dbReference type="ChEBI" id="CHEBI:29035"/>
        <label>1</label>
    </ligand>
</feature>
<accession>A0AAX0WY51</accession>
<dbReference type="PANTHER" id="PTHR11358">
    <property type="entry name" value="ARGINASE/AGMATINASE"/>
    <property type="match status" value="1"/>
</dbReference>
<dbReference type="SUPFAM" id="SSF52768">
    <property type="entry name" value="Arginase/deacetylase"/>
    <property type="match status" value="1"/>
</dbReference>
<feature type="binding site" evidence="4">
    <location>
        <position position="136"/>
    </location>
    <ligand>
        <name>Mn(2+)</name>
        <dbReference type="ChEBI" id="CHEBI:29035"/>
        <label>1</label>
    </ligand>
</feature>
<evidence type="ECO:0000256" key="5">
    <source>
        <dbReference type="RuleBase" id="RU003684"/>
    </source>
</evidence>
<evidence type="ECO:0000256" key="4">
    <source>
        <dbReference type="PIRSR" id="PIRSR036979-1"/>
    </source>
</evidence>
<evidence type="ECO:0000256" key="2">
    <source>
        <dbReference type="ARBA" id="ARBA00022723"/>
    </source>
</evidence>
<dbReference type="PROSITE" id="PS01053">
    <property type="entry name" value="ARGINASE_1"/>
    <property type="match status" value="1"/>
</dbReference>
<dbReference type="GeneID" id="98065850"/>
<dbReference type="Pfam" id="PF00491">
    <property type="entry name" value="Arginase"/>
    <property type="match status" value="1"/>
</dbReference>
<comment type="caution">
    <text evidence="6">The sequence shown here is derived from an EMBL/GenBank/DDBJ whole genome shotgun (WGS) entry which is preliminary data.</text>
</comment>